<feature type="compositionally biased region" description="Low complexity" evidence="3">
    <location>
        <begin position="1340"/>
        <end position="1357"/>
    </location>
</feature>
<evidence type="ECO:0000256" key="1">
    <source>
        <dbReference type="ARBA" id="ARBA00022737"/>
    </source>
</evidence>
<dbReference type="PANTHER" id="PTHR22872">
    <property type="entry name" value="BTK-BINDING PROTEIN-RELATED"/>
    <property type="match status" value="1"/>
</dbReference>
<dbReference type="Gene3D" id="3.30.710.10">
    <property type="entry name" value="Potassium Channel Kv1.1, Chain A"/>
    <property type="match status" value="1"/>
</dbReference>
<dbReference type="CDD" id="cd18500">
    <property type="entry name" value="BACK_IBtk"/>
    <property type="match status" value="1"/>
</dbReference>
<feature type="compositionally biased region" description="Low complexity" evidence="3">
    <location>
        <begin position="1472"/>
        <end position="1497"/>
    </location>
</feature>
<dbReference type="InterPro" id="IPR051625">
    <property type="entry name" value="Signaling_Regulatory_Domain"/>
</dbReference>
<sequence>MSHLLWKYYWDQDVDRFRHLLASPTAGQSTQYPPIGGVGGSNSYLARSPGAVAPGTSPRSTTKSRRPSGFTSAKPGGGGGAAGTLGKAEVNSRDHAGLTILLRTASSTGPHARDFAQALIDHPAIDLYAQDAESGWNALHRALYAGNVSIARMLLHKERENLVSHHTAASTRVGRLIKTKDNEGNSPFDLYNSTIATRSLDRHQASAKSDSDGSESGDSTGDLAEQAPANRHDLLQVPVQGDELYVFGSNKNLSLGVGDGDDRQFPERIQLRRPDSLIRKLYEDHCADNGLDPPEPDMDLDSMPTLVRNAPIVIKDVVMSKLHSAILTTDPASNLYVSGVGRGGRLGLGNENTQFRYVPVQGPLADKRIQQVALGQNHTLAIAGNGELWTWGLNTDSQLGYVLPPPTRPDEEPMCVTPRQVFGSMKKDVVLGIAASSVHSVAHTGSSLYCWGRNNGQLALMDSDSRSLDVQQTPRKVAASLLSAPIEMVSAADRATSCLLSNHTVWVFTNYGYNLVKFPIPDVFANYSMAAASYSNRYEPDRKKIGYITSGGSTIAAVTARGDLFTMHINQQQKDDAGGQQSNAMSSTTNPVKIKGALTQPQCIWDSRKDAVVSVNVGEHGSVIICTESGAAWKRVKRSKGKNTGFSADVKQKDFKFERVPYITNCVATRSSTFGAFAAVRADSKVMSQQIKLRDRTIWEDMASLLCLKDFRGTPPVFEGAKVGDEERDSKQRDSWETAVSRERQGSVAYEVLRSADVEADLLQLLRAISFRYRDADVHLRTSSAPDLRIPVHSFLLAGRSSALRSAFVEFREHGALADPEHMAIEPGGDNGKTTVTLANADILTVLNIVVFVYQDYMIPVWKYTREALPGKAHRFRQVRIELMRWATRLGLPKLEAAARLQIGQVERSMDKDLQQASKDPAYLDGGDVVIELDGNEVTAHCQLLCQRCPFFQGIFQGRSDGQWLAERRSGLDRGERVRVDLGHIRPETFDYVILFLYGDVGPEVFDDVVSSDGLDDFAELVLDVMFAANELMLDRLSQICQLVIGRFVTTRNISNMLNEISACHVTDFKDTGLEYICLQLETMLENHCLEDLDEDLLHELDGVVRDNQLARLPIARSGRADLILRQKYPDLPADVDEEHRVRVRELAYKASQREDDRKLSSSYRARVGSLDDWMAASPTADKSRRKSKAGYNGNNGSFSPMLRPKNSTADLVFAMDDDPSPLAGSAPASPELSAAVDSLNLDWETTTPLPKSWLQQASKSDGRAPRSPDSLGGEGSPLANNANDDNRTDKPQGWLGGSGNPWASAAPLQMSKLDLRNIMSETSSKSNLSARLAGAAKNAAAASSSSSVGGAGKQASLLSQARMSQKERKRQRQLQAEAEAAEQEKKTQAVPWEKVPGEGRRGNSGAWAASSSASAAPKVSLQQAMASDSAAAAAAAAQKSKKPLVAPVSPSSRVRAASPDTRFPGQGRVNSGGSSSPASGPTTKSAAAATAAAATPITPHSKSYITRTDRMNEMDTIGASMADIIGHQKREQQLAREAVAKRSLQEIQQEQEFQQWWDQESRRAQEEEEARRNNNNNNNNNNNHHNTHNAKTWKRPRKLQQQRKPQQQKDGSADGSSSSKPSQRGRRGGGGGGGERADDDSAPSTPRGRGRGSYRGKGTRGEGQSSKA</sequence>
<keyword evidence="6" id="KW-1185">Reference proteome</keyword>
<dbReference type="EMBL" id="JAANYQ010000008">
    <property type="protein sequence ID" value="KAF4122694.1"/>
    <property type="molecule type" value="Genomic_DNA"/>
</dbReference>
<dbReference type="InterPro" id="IPR036770">
    <property type="entry name" value="Ankyrin_rpt-contain_sf"/>
</dbReference>
<dbReference type="SUPFAM" id="SSF48403">
    <property type="entry name" value="Ankyrin repeat"/>
    <property type="match status" value="1"/>
</dbReference>
<feature type="region of interest" description="Disordered" evidence="3">
    <location>
        <begin position="26"/>
        <end position="86"/>
    </location>
</feature>
<dbReference type="InterPro" id="IPR000408">
    <property type="entry name" value="Reg_chr_condens"/>
</dbReference>
<dbReference type="SMART" id="SM00225">
    <property type="entry name" value="BTB"/>
    <property type="match status" value="1"/>
</dbReference>
<feature type="compositionally biased region" description="Low complexity" evidence="3">
    <location>
        <begin position="1603"/>
        <end position="1623"/>
    </location>
</feature>
<dbReference type="Gene3D" id="1.25.40.20">
    <property type="entry name" value="Ankyrin repeat-containing domain"/>
    <property type="match status" value="1"/>
</dbReference>
<name>A0A9P4YVS8_9HYPO</name>
<dbReference type="Pfam" id="PF13540">
    <property type="entry name" value="RCC1_2"/>
    <property type="match status" value="1"/>
</dbReference>
<dbReference type="OrthoDB" id="1893551at2759"/>
<protein>
    <submittedName>
        <fullName evidence="5">BTB protein</fullName>
    </submittedName>
</protein>
<accession>A0A9P4YVS8</accession>
<feature type="compositionally biased region" description="Basic residues" evidence="3">
    <location>
        <begin position="1586"/>
        <end position="1602"/>
    </location>
</feature>
<feature type="region of interest" description="Disordered" evidence="3">
    <location>
        <begin position="201"/>
        <end position="224"/>
    </location>
</feature>
<dbReference type="Gene3D" id="2.130.10.30">
    <property type="entry name" value="Regulator of chromosome condensation 1/beta-lactamase-inhibitor protein II"/>
    <property type="match status" value="1"/>
</dbReference>
<dbReference type="InterPro" id="IPR011333">
    <property type="entry name" value="SKP1/BTB/POZ_sf"/>
</dbReference>
<feature type="compositionally biased region" description="Basic and acidic residues" evidence="3">
    <location>
        <begin position="1560"/>
        <end position="1573"/>
    </location>
</feature>
<feature type="compositionally biased region" description="Low complexity" evidence="3">
    <location>
        <begin position="1574"/>
        <end position="1585"/>
    </location>
</feature>
<keyword evidence="1" id="KW-0677">Repeat</keyword>
<evidence type="ECO:0000256" key="3">
    <source>
        <dbReference type="SAM" id="MobiDB-lite"/>
    </source>
</evidence>
<feature type="region of interest" description="Disordered" evidence="3">
    <location>
        <begin position="1177"/>
        <end position="1205"/>
    </location>
</feature>
<dbReference type="RefSeq" id="XP_035321346.1">
    <property type="nucleotide sequence ID" value="XM_035468966.1"/>
</dbReference>
<dbReference type="PROSITE" id="PS50012">
    <property type="entry name" value="RCC1_3"/>
    <property type="match status" value="2"/>
</dbReference>
<dbReference type="PANTHER" id="PTHR22872:SF2">
    <property type="entry name" value="INHIBITOR OF BRUTON TYROSINE KINASE"/>
    <property type="match status" value="1"/>
</dbReference>
<comment type="caution">
    <text evidence="5">The sequence shown here is derived from an EMBL/GenBank/DDBJ whole genome shotgun (WGS) entry which is preliminary data.</text>
</comment>
<dbReference type="InterPro" id="IPR000210">
    <property type="entry name" value="BTB/POZ_dom"/>
</dbReference>
<evidence type="ECO:0000259" key="4">
    <source>
        <dbReference type="PROSITE" id="PS50097"/>
    </source>
</evidence>
<feature type="repeat" description="RCC1" evidence="2">
    <location>
        <begin position="386"/>
        <end position="446"/>
    </location>
</feature>
<feature type="region of interest" description="Disordered" evidence="3">
    <location>
        <begin position="1340"/>
        <end position="1507"/>
    </location>
</feature>
<organism evidence="5 6">
    <name type="scientific">Geosmithia morbida</name>
    <dbReference type="NCBI Taxonomy" id="1094350"/>
    <lineage>
        <taxon>Eukaryota</taxon>
        <taxon>Fungi</taxon>
        <taxon>Dikarya</taxon>
        <taxon>Ascomycota</taxon>
        <taxon>Pezizomycotina</taxon>
        <taxon>Sordariomycetes</taxon>
        <taxon>Hypocreomycetidae</taxon>
        <taxon>Hypocreales</taxon>
        <taxon>Bionectriaceae</taxon>
        <taxon>Geosmithia</taxon>
    </lineage>
</organism>
<dbReference type="SUPFAM" id="SSF54695">
    <property type="entry name" value="POZ domain"/>
    <property type="match status" value="1"/>
</dbReference>
<dbReference type="Proteomes" id="UP000749293">
    <property type="component" value="Unassembled WGS sequence"/>
</dbReference>
<feature type="compositionally biased region" description="Basic residues" evidence="3">
    <location>
        <begin position="1649"/>
        <end position="1659"/>
    </location>
</feature>
<proteinExistence type="predicted"/>
<feature type="domain" description="BTB" evidence="4">
    <location>
        <begin position="927"/>
        <end position="998"/>
    </location>
</feature>
<dbReference type="GeneID" id="55973224"/>
<feature type="region of interest" description="Disordered" evidence="3">
    <location>
        <begin position="1248"/>
        <end position="1306"/>
    </location>
</feature>
<dbReference type="SUPFAM" id="SSF50985">
    <property type="entry name" value="RCC1/BLIP-II"/>
    <property type="match status" value="1"/>
</dbReference>
<feature type="region of interest" description="Disordered" evidence="3">
    <location>
        <begin position="1538"/>
        <end position="1669"/>
    </location>
</feature>
<feature type="repeat" description="RCC1" evidence="2">
    <location>
        <begin position="333"/>
        <end position="385"/>
    </location>
</feature>
<dbReference type="CDD" id="cd18186">
    <property type="entry name" value="BTB_POZ_ZBTB_KLHL-like"/>
    <property type="match status" value="1"/>
</dbReference>
<feature type="compositionally biased region" description="Low complexity" evidence="3">
    <location>
        <begin position="1405"/>
        <end position="1439"/>
    </location>
</feature>
<dbReference type="InterPro" id="IPR002110">
    <property type="entry name" value="Ankyrin_rpt"/>
</dbReference>
<evidence type="ECO:0000313" key="5">
    <source>
        <dbReference type="EMBL" id="KAF4122694.1"/>
    </source>
</evidence>
<feature type="compositionally biased region" description="Low complexity" evidence="3">
    <location>
        <begin position="1546"/>
        <end position="1559"/>
    </location>
</feature>
<evidence type="ECO:0000256" key="2">
    <source>
        <dbReference type="PROSITE-ProRule" id="PRU00235"/>
    </source>
</evidence>
<feature type="compositionally biased region" description="Polar residues" evidence="3">
    <location>
        <begin position="1248"/>
        <end position="1260"/>
    </location>
</feature>
<dbReference type="InterPro" id="IPR009091">
    <property type="entry name" value="RCC1/BLIP-II"/>
</dbReference>
<dbReference type="PROSITE" id="PS50097">
    <property type="entry name" value="BTB"/>
    <property type="match status" value="1"/>
</dbReference>
<reference evidence="5" key="1">
    <citation type="submission" date="2020-03" db="EMBL/GenBank/DDBJ databases">
        <title>Site-based positive gene gene selection in Geosmithia morbida across the United States reveals a broad range of putative effectors and factors for local host and environmental adapation.</title>
        <authorList>
            <person name="Onufrak A."/>
            <person name="Murdoch R.W."/>
            <person name="Gazis R."/>
            <person name="Huff M."/>
            <person name="Staton M."/>
            <person name="Klingeman W."/>
            <person name="Hadziabdic D."/>
        </authorList>
    </citation>
    <scope>NUCLEOTIDE SEQUENCE</scope>
    <source>
        <strain evidence="5">1262</strain>
    </source>
</reference>
<evidence type="ECO:0000313" key="6">
    <source>
        <dbReference type="Proteomes" id="UP000749293"/>
    </source>
</evidence>
<gene>
    <name evidence="5" type="ORF">GMORB2_7001</name>
</gene>
<dbReference type="Pfam" id="PF13637">
    <property type="entry name" value="Ank_4"/>
    <property type="match status" value="1"/>
</dbReference>